<dbReference type="Proteomes" id="UP000693672">
    <property type="component" value="Unassembled WGS sequence"/>
</dbReference>
<feature type="transmembrane region" description="Helical" evidence="8">
    <location>
        <begin position="186"/>
        <end position="205"/>
    </location>
</feature>
<dbReference type="InterPro" id="IPR004761">
    <property type="entry name" value="Spore_GerAB"/>
</dbReference>
<dbReference type="AlphaFoldDB" id="A0A916K4Z9"/>
<comment type="caution">
    <text evidence="9">The sequence shown here is derived from an EMBL/GenBank/DDBJ whole genome shotgun (WGS) entry which is preliminary data.</text>
</comment>
<feature type="transmembrane region" description="Helical" evidence="8">
    <location>
        <begin position="329"/>
        <end position="350"/>
    </location>
</feature>
<keyword evidence="5 8" id="KW-0812">Transmembrane</keyword>
<protein>
    <submittedName>
        <fullName evidence="9">Uncharacterized protein</fullName>
    </submittedName>
</protein>
<evidence type="ECO:0000256" key="7">
    <source>
        <dbReference type="ARBA" id="ARBA00023136"/>
    </source>
</evidence>
<evidence type="ECO:0000256" key="1">
    <source>
        <dbReference type="ARBA" id="ARBA00004141"/>
    </source>
</evidence>
<keyword evidence="6 8" id="KW-1133">Transmembrane helix</keyword>
<reference evidence="9" key="1">
    <citation type="submission" date="2021-06" db="EMBL/GenBank/DDBJ databases">
        <authorList>
            <person name="Criscuolo A."/>
        </authorList>
    </citation>
    <scope>NUCLEOTIDE SEQUENCE</scope>
    <source>
        <strain evidence="9">CIP111600</strain>
    </source>
</reference>
<keyword evidence="3" id="KW-0813">Transport</keyword>
<evidence type="ECO:0000256" key="5">
    <source>
        <dbReference type="ARBA" id="ARBA00022692"/>
    </source>
</evidence>
<accession>A0A916K4Z9</accession>
<keyword evidence="7 8" id="KW-0472">Membrane</keyword>
<evidence type="ECO:0000256" key="2">
    <source>
        <dbReference type="ARBA" id="ARBA00007998"/>
    </source>
</evidence>
<dbReference type="RefSeq" id="WP_218092575.1">
    <property type="nucleotide sequence ID" value="NZ_CAJVAS010000010.1"/>
</dbReference>
<comment type="similarity">
    <text evidence="2">Belongs to the amino acid-polyamine-organocation (APC) superfamily. Spore germination protein (SGP) (TC 2.A.3.9) family.</text>
</comment>
<evidence type="ECO:0000256" key="3">
    <source>
        <dbReference type="ARBA" id="ARBA00022448"/>
    </source>
</evidence>
<feature type="transmembrane region" description="Helical" evidence="8">
    <location>
        <begin position="78"/>
        <end position="99"/>
    </location>
</feature>
<name>A0A916K4Z9_9BACL</name>
<organism evidence="9 10">
    <name type="scientific">Paenibacillus solanacearum</name>
    <dbReference type="NCBI Taxonomy" id="2048548"/>
    <lineage>
        <taxon>Bacteria</taxon>
        <taxon>Bacillati</taxon>
        <taxon>Bacillota</taxon>
        <taxon>Bacilli</taxon>
        <taxon>Bacillales</taxon>
        <taxon>Paenibacillaceae</taxon>
        <taxon>Paenibacillus</taxon>
    </lineage>
</organism>
<sequence>MQRITQLQLGLLIIIFHFTTIVGFIVPMLAEVASYQGWLALLTANSAGLAVTYISIALARRRPGEFLVHYGKALVGRWLHIPLMVLFGFFFLHLTSIILRNITDFLVQIYLPSTPPWMVSAIFAFVICIGVRSGMEVIFRCASGFFFIIFSVASLNPIFVGRELNFDRAIALITHLEPGRLVSDTYPYIGMFGEMFAVLFIFPYLSRSERTFRTLVWSSFTSLLFIETYFIMCLLLLGEHLTSQMTYPVLEMIRFIRIGDFLENLDPIVVAIWISGLFIKLSFLLYIAVLIVSQLFGLKDTRPFTFSFGAIMLTLSVHVVGNSTELNHFIMFVWPAYSLIVESLPVFYLLMSMLRNRRTAPS</sequence>
<evidence type="ECO:0000313" key="10">
    <source>
        <dbReference type="Proteomes" id="UP000693672"/>
    </source>
</evidence>
<proteinExistence type="inferred from homology"/>
<feature type="transmembrane region" description="Helical" evidence="8">
    <location>
        <begin position="137"/>
        <end position="159"/>
    </location>
</feature>
<feature type="transmembrane region" description="Helical" evidence="8">
    <location>
        <begin position="304"/>
        <end position="323"/>
    </location>
</feature>
<keyword evidence="4" id="KW-0309">Germination</keyword>
<feature type="transmembrane region" description="Helical" evidence="8">
    <location>
        <begin position="7"/>
        <end position="29"/>
    </location>
</feature>
<keyword evidence="10" id="KW-1185">Reference proteome</keyword>
<feature type="transmembrane region" description="Helical" evidence="8">
    <location>
        <begin position="217"/>
        <end position="237"/>
    </location>
</feature>
<dbReference type="PANTHER" id="PTHR34975:SF2">
    <property type="entry name" value="SPORE GERMINATION PROTEIN A2"/>
    <property type="match status" value="1"/>
</dbReference>
<evidence type="ECO:0000256" key="4">
    <source>
        <dbReference type="ARBA" id="ARBA00022544"/>
    </source>
</evidence>
<feature type="transmembrane region" description="Helical" evidence="8">
    <location>
        <begin position="270"/>
        <end position="292"/>
    </location>
</feature>
<evidence type="ECO:0000313" key="9">
    <source>
        <dbReference type="EMBL" id="CAG7626328.1"/>
    </source>
</evidence>
<feature type="transmembrane region" description="Helical" evidence="8">
    <location>
        <begin position="35"/>
        <end position="58"/>
    </location>
</feature>
<dbReference type="EMBL" id="CAJVAS010000010">
    <property type="protein sequence ID" value="CAG7626328.1"/>
    <property type="molecule type" value="Genomic_DNA"/>
</dbReference>
<gene>
    <name evidence="9" type="ORF">PAESOLCIP111_02818</name>
</gene>
<comment type="subcellular location">
    <subcellularLocation>
        <location evidence="1">Membrane</location>
        <topology evidence="1">Multi-pass membrane protein</topology>
    </subcellularLocation>
</comment>
<dbReference type="PANTHER" id="PTHR34975">
    <property type="entry name" value="SPORE GERMINATION PROTEIN A2"/>
    <property type="match status" value="1"/>
</dbReference>
<dbReference type="GO" id="GO:0016020">
    <property type="term" value="C:membrane"/>
    <property type="evidence" value="ECO:0007669"/>
    <property type="project" value="UniProtKB-SubCell"/>
</dbReference>
<feature type="transmembrane region" description="Helical" evidence="8">
    <location>
        <begin position="105"/>
        <end position="130"/>
    </location>
</feature>
<evidence type="ECO:0000256" key="6">
    <source>
        <dbReference type="ARBA" id="ARBA00022989"/>
    </source>
</evidence>
<evidence type="ECO:0000256" key="8">
    <source>
        <dbReference type="SAM" id="Phobius"/>
    </source>
</evidence>
<dbReference type="GO" id="GO:0009847">
    <property type="term" value="P:spore germination"/>
    <property type="evidence" value="ECO:0007669"/>
    <property type="project" value="InterPro"/>
</dbReference>
<dbReference type="Pfam" id="PF03845">
    <property type="entry name" value="Spore_permease"/>
    <property type="match status" value="1"/>
</dbReference>